<dbReference type="EMBL" id="RCOS01000115">
    <property type="protein sequence ID" value="RSN73455.1"/>
    <property type="molecule type" value="Genomic_DNA"/>
</dbReference>
<sequence length="78" mass="8953">MITPTSAIMTFFQLHVPEILGKDSKHDILLIKGLLFTKINALQNVHLAPMHDGTHYRLMNLFSMNFSKSFCKNVLYCI</sequence>
<accession>A0A3R9QVV8</accession>
<reference evidence="1 2" key="1">
    <citation type="submission" date="2018-10" db="EMBL/GenBank/DDBJ databases">
        <title>Co-occurring genomic capacity for anaerobic methane metabolism and dissimilatory sulfite reduction discovered in the Korarchaeota.</title>
        <authorList>
            <person name="Mckay L.J."/>
            <person name="Dlakic M."/>
            <person name="Fields M.W."/>
            <person name="Delmont T.O."/>
            <person name="Eren A.M."/>
            <person name="Jay Z.J."/>
            <person name="Klingelsmith K.B."/>
            <person name="Rusch D.B."/>
            <person name="Inskeep W.P."/>
        </authorList>
    </citation>
    <scope>NUCLEOTIDE SEQUENCE [LARGE SCALE GENOMIC DNA]</scope>
    <source>
        <strain evidence="1 2">MDKW</strain>
    </source>
</reference>
<gene>
    <name evidence="1" type="ORF">D6D85_10385</name>
</gene>
<comment type="caution">
    <text evidence="1">The sequence shown here is derived from an EMBL/GenBank/DDBJ whole genome shotgun (WGS) entry which is preliminary data.</text>
</comment>
<protein>
    <submittedName>
        <fullName evidence="1">Uncharacterized protein</fullName>
    </submittedName>
</protein>
<keyword evidence="2" id="KW-1185">Reference proteome</keyword>
<evidence type="ECO:0000313" key="1">
    <source>
        <dbReference type="EMBL" id="RSN73455.1"/>
    </source>
</evidence>
<evidence type="ECO:0000313" key="2">
    <source>
        <dbReference type="Proteomes" id="UP000277582"/>
    </source>
</evidence>
<dbReference type="AlphaFoldDB" id="A0A3R9QVV8"/>
<proteinExistence type="predicted"/>
<organism evidence="1 2">
    <name type="scientific">Candidatus Methanodesulfokora washburnensis</name>
    <dbReference type="NCBI Taxonomy" id="2478471"/>
    <lineage>
        <taxon>Archaea</taxon>
        <taxon>Thermoproteota</taxon>
        <taxon>Candidatus Korarchaeia</taxon>
        <taxon>Candidatus Korarchaeia incertae sedis</taxon>
        <taxon>Candidatus Methanodesulfokora</taxon>
    </lineage>
</organism>
<name>A0A3R9QVV8_9CREN</name>
<dbReference type="Proteomes" id="UP000277582">
    <property type="component" value="Unassembled WGS sequence"/>
</dbReference>